<evidence type="ECO:0000256" key="7">
    <source>
        <dbReference type="ARBA" id="ARBA00022840"/>
    </source>
</evidence>
<evidence type="ECO:0000256" key="12">
    <source>
        <dbReference type="PROSITE-ProRule" id="PRU01384"/>
    </source>
</evidence>
<dbReference type="PRINTS" id="PR01158">
    <property type="entry name" value="TOPISMRASEII"/>
</dbReference>
<feature type="region of interest" description="Disordered" evidence="13">
    <location>
        <begin position="1114"/>
        <end position="1145"/>
    </location>
</feature>
<dbReference type="Proteomes" id="UP000717585">
    <property type="component" value="Unassembled WGS sequence"/>
</dbReference>
<feature type="compositionally biased region" description="Acidic residues" evidence="13">
    <location>
        <begin position="1114"/>
        <end position="1131"/>
    </location>
</feature>
<dbReference type="Gene3D" id="3.30.1490.30">
    <property type="match status" value="1"/>
</dbReference>
<dbReference type="InterPro" id="IPR002205">
    <property type="entry name" value="Topo_IIA_dom_A"/>
</dbReference>
<keyword evidence="11 12" id="KW-0413">Isomerase</keyword>
<dbReference type="AlphaFoldDB" id="A0A8J6AUP6"/>
<evidence type="ECO:0000256" key="8">
    <source>
        <dbReference type="ARBA" id="ARBA00022842"/>
    </source>
</evidence>
<dbReference type="Gene3D" id="3.40.50.670">
    <property type="match status" value="1"/>
</dbReference>
<feature type="domain" description="Topo IIA-type catalytic" evidence="14">
    <location>
        <begin position="507"/>
        <end position="760"/>
    </location>
</feature>
<keyword evidence="5" id="KW-0479">Metal-binding</keyword>
<evidence type="ECO:0000256" key="11">
    <source>
        <dbReference type="ARBA" id="ARBA00023235"/>
    </source>
</evidence>
<keyword evidence="16" id="KW-1185">Reference proteome</keyword>
<dbReference type="GO" id="GO:0006265">
    <property type="term" value="P:DNA topological change"/>
    <property type="evidence" value="ECO:0007669"/>
    <property type="project" value="UniProtKB-UniRule"/>
</dbReference>
<dbReference type="InterPro" id="IPR013757">
    <property type="entry name" value="Topo_IIA_A_a_sf"/>
</dbReference>
<dbReference type="PANTHER" id="PTHR10169">
    <property type="entry name" value="DNA TOPOISOMERASE/GYRASE"/>
    <property type="match status" value="1"/>
</dbReference>
<dbReference type="GO" id="GO:0003677">
    <property type="term" value="F:DNA binding"/>
    <property type="evidence" value="ECO:0007669"/>
    <property type="project" value="UniProtKB-UniRule"/>
</dbReference>
<evidence type="ECO:0000313" key="16">
    <source>
        <dbReference type="Proteomes" id="UP000717585"/>
    </source>
</evidence>
<evidence type="ECO:0000256" key="6">
    <source>
        <dbReference type="ARBA" id="ARBA00022741"/>
    </source>
</evidence>
<evidence type="ECO:0000256" key="13">
    <source>
        <dbReference type="SAM" id="MobiDB-lite"/>
    </source>
</evidence>
<dbReference type="GO" id="GO:0000712">
    <property type="term" value="P:resolution of meiotic recombination intermediates"/>
    <property type="evidence" value="ECO:0007669"/>
    <property type="project" value="TreeGrafter"/>
</dbReference>
<evidence type="ECO:0000259" key="14">
    <source>
        <dbReference type="PROSITE" id="PS52040"/>
    </source>
</evidence>
<dbReference type="GO" id="GO:0005634">
    <property type="term" value="C:nucleus"/>
    <property type="evidence" value="ECO:0007669"/>
    <property type="project" value="TreeGrafter"/>
</dbReference>
<evidence type="ECO:0000256" key="10">
    <source>
        <dbReference type="ARBA" id="ARBA00023125"/>
    </source>
</evidence>
<dbReference type="GO" id="GO:0000819">
    <property type="term" value="P:sister chromatid segregation"/>
    <property type="evidence" value="ECO:0007669"/>
    <property type="project" value="TreeGrafter"/>
</dbReference>
<keyword evidence="8" id="KW-0460">Magnesium</keyword>
<dbReference type="InterPro" id="IPR013758">
    <property type="entry name" value="Topo_IIA_A/C_ab"/>
</dbReference>
<dbReference type="EMBL" id="JAHDYR010000014">
    <property type="protein sequence ID" value="KAG9394648.1"/>
    <property type="molecule type" value="Genomic_DNA"/>
</dbReference>
<comment type="similarity">
    <text evidence="3">Belongs to the type II topoisomerase family.</text>
</comment>
<keyword evidence="7" id="KW-0067">ATP-binding</keyword>
<reference evidence="15" key="1">
    <citation type="submission" date="2021-05" db="EMBL/GenBank/DDBJ databases">
        <title>A free-living protist that lacks canonical eukaryotic 1 DNA replication and segregation systems.</title>
        <authorList>
            <person name="Salas-Leiva D.E."/>
            <person name="Tromer E.C."/>
            <person name="Curtis B.A."/>
            <person name="Jerlstrom-Hultqvist J."/>
            <person name="Kolisko M."/>
            <person name="Yi Z."/>
            <person name="Salas-Leiva J.S."/>
            <person name="Gallot-Lavallee L."/>
            <person name="Kops G.J.P.L."/>
            <person name="Archibald J.M."/>
            <person name="Simpson A.G.B."/>
            <person name="Roger A.J."/>
        </authorList>
    </citation>
    <scope>NUCLEOTIDE SEQUENCE</scope>
    <source>
        <strain evidence="15">BICM</strain>
    </source>
</reference>
<dbReference type="Gene3D" id="3.90.199.10">
    <property type="entry name" value="Topoisomerase II, domain 5"/>
    <property type="match status" value="1"/>
</dbReference>
<evidence type="ECO:0000256" key="4">
    <source>
        <dbReference type="ARBA" id="ARBA00012895"/>
    </source>
</evidence>
<dbReference type="Gene3D" id="3.30.565.10">
    <property type="entry name" value="Histidine kinase-like ATPase, C-terminal domain"/>
    <property type="match status" value="2"/>
</dbReference>
<dbReference type="SMART" id="SM00433">
    <property type="entry name" value="TOP2c"/>
    <property type="match status" value="1"/>
</dbReference>
<keyword evidence="9 12" id="KW-0799">Topoisomerase</keyword>
<dbReference type="GO" id="GO:0003918">
    <property type="term" value="F:DNA topoisomerase type II (double strand cut, ATP-hydrolyzing) activity"/>
    <property type="evidence" value="ECO:0007669"/>
    <property type="project" value="UniProtKB-EC"/>
</dbReference>
<dbReference type="Pfam" id="PF16898">
    <property type="entry name" value="TOPRIM_C"/>
    <property type="match status" value="1"/>
</dbReference>
<feature type="active site" description="O-(5'-phospho-DNA)-tyrosine intermediate" evidence="12">
    <location>
        <position position="597"/>
    </location>
</feature>
<accession>A0A8J6AUP6</accession>
<dbReference type="InterPro" id="IPR001241">
    <property type="entry name" value="Topo_IIA"/>
</dbReference>
<comment type="caution">
    <text evidence="15">The sequence shown here is derived from an EMBL/GenBank/DDBJ whole genome shotgun (WGS) entry which is preliminary data.</text>
</comment>
<evidence type="ECO:0000256" key="9">
    <source>
        <dbReference type="ARBA" id="ARBA00023029"/>
    </source>
</evidence>
<dbReference type="GO" id="GO:0005524">
    <property type="term" value="F:ATP binding"/>
    <property type="evidence" value="ECO:0007669"/>
    <property type="project" value="UniProtKB-KW"/>
</dbReference>
<keyword evidence="6" id="KW-0547">Nucleotide-binding</keyword>
<dbReference type="InterPro" id="IPR031660">
    <property type="entry name" value="TOPRIM_C"/>
</dbReference>
<sequence>MNLGNTGFGGEKMMIVRPEDPKAVMHVKKLQHVPALLNIFDEILVNAADEAIRKATDRTIFVHVSEDTITVANDGTGVSVSEHESGILNPDITFGAKSANIFSDRFEVNIKNYHAYKSGVKAYYHQVWTRNMENMTVPAAKSLSTKAKCDNIDPDLMAEMSKKRGCCIISFRPDYSRFGEDDDPMDTLDDSHKALFVQRVHEIASCLDAVSVWLKPNEAPQRLPPFIKRITCLETAPDGEETLGRGKTAVSVQQVMDTDEDGQPDAQVMTFTLRGNKPESPAWDISIVKAGLLGLPSQEAKNAEIAAIKQILGLSENDSTDMHRKLRYGKVMLMTNQDADGSHIKGLVLSLFDHKWAPSARRASYKIRSFYTLPEYESWTENEGAKGQWRVKYYKGLGSSSDREAVEYFKAIAHHTIDFTWVFPKDESRDRSYKSDFAASSAELKKVFNADRTVASSFADERKKWLATADMDVFVDYNAVAKTKLPIHTFVNKELVLYCQEDNFRSIPSVVDGLKPGSRKILFARFKRKLKEQIKVAQLAGYVSEHAAYHHGEVSLSGTIIGMAQSFVGSNNIPLLMPEGQFGSREQGGKIAASPRYVHTRLSDMARLIFPEDDDPLLDYLVDDGQSIEPAFYVPVIPMVLINGAAGIGTSWATNIPNHSPLDVIDAVRRRLHVATREEAGLPGLAHWYAGWTGTIVAKDNVADGEPLTYEHTGRVEAVPVNPDDDDLSLAYDTMCLEISELPIGTWTEPYKELLEQFLQGVYIRRKSAKGAWQLDIPKREDKISAVTASAKKSPARAKAAKKDEKFDETVNDKNNKAFKLADMTQHHGLNMVRFRVSVTKRMYDVVRQTIGWPKLLKMSGSISKTNMVLFDRHNRIVECKRTDEIIEQHYQVRSEMYQRRMDLLLLTLRCQFLIQTTMTAFINLVNAKELDTHRPEAELIQELWGRQLLPDTDSRAKVLAAAGAGEVMLAVENDGPRTEFTQAFFRAAENVTKLQENCYSSLLTMPIKTLTKERAQKLHADAAATKTKIIELALEDALMERDSCPGITRTRRPPIPEPESDSAGTPDSAAQFPSIKQRIAKATQELDSEEAATPVQTRPRALRTRAAAVSYYDDSDSEAYDTDDFDEDMTEPGPTPEPKAKAPARRIRGVNLNFGGSFGDSASDSDCSDITLTEFFKL</sequence>
<dbReference type="InterPro" id="IPR001154">
    <property type="entry name" value="TopoII_euk"/>
</dbReference>
<dbReference type="SUPFAM" id="SSF56719">
    <property type="entry name" value="Type II DNA topoisomerase"/>
    <property type="match status" value="1"/>
</dbReference>
<feature type="region of interest" description="Disordered" evidence="13">
    <location>
        <begin position="1044"/>
        <end position="1071"/>
    </location>
</feature>
<comment type="cofactor">
    <cofactor evidence="2">
        <name>Mg(2+)</name>
        <dbReference type="ChEBI" id="CHEBI:18420"/>
    </cofactor>
</comment>
<organism evidence="15 16">
    <name type="scientific">Carpediemonas membranifera</name>
    <dbReference type="NCBI Taxonomy" id="201153"/>
    <lineage>
        <taxon>Eukaryota</taxon>
        <taxon>Metamonada</taxon>
        <taxon>Carpediemonas-like organisms</taxon>
        <taxon>Carpediemonas</taxon>
    </lineage>
</organism>
<comment type="catalytic activity">
    <reaction evidence="1 12">
        <text>ATP-dependent breakage, passage and rejoining of double-stranded DNA.</text>
        <dbReference type="EC" id="5.6.2.2"/>
    </reaction>
</comment>
<evidence type="ECO:0000256" key="2">
    <source>
        <dbReference type="ARBA" id="ARBA00001946"/>
    </source>
</evidence>
<evidence type="ECO:0000256" key="1">
    <source>
        <dbReference type="ARBA" id="ARBA00000185"/>
    </source>
</evidence>
<dbReference type="PANTHER" id="PTHR10169:SF38">
    <property type="entry name" value="DNA TOPOISOMERASE 2"/>
    <property type="match status" value="1"/>
</dbReference>
<dbReference type="InterPro" id="IPR013760">
    <property type="entry name" value="Topo_IIA-like_dom_sf"/>
</dbReference>
<dbReference type="EC" id="5.6.2.2" evidence="4"/>
<evidence type="ECO:0000256" key="5">
    <source>
        <dbReference type="ARBA" id="ARBA00022723"/>
    </source>
</evidence>
<dbReference type="InterPro" id="IPR036890">
    <property type="entry name" value="HATPase_C_sf"/>
</dbReference>
<proteinExistence type="inferred from homology"/>
<dbReference type="OrthoDB" id="276498at2759"/>
<dbReference type="FunFam" id="3.90.199.10:FF:000002">
    <property type="entry name" value="DNA topoisomerase 2"/>
    <property type="match status" value="1"/>
</dbReference>
<evidence type="ECO:0000313" key="15">
    <source>
        <dbReference type="EMBL" id="KAG9394648.1"/>
    </source>
</evidence>
<dbReference type="SMART" id="SM00434">
    <property type="entry name" value="TOP4c"/>
    <property type="match status" value="1"/>
</dbReference>
<evidence type="ECO:0000256" key="3">
    <source>
        <dbReference type="ARBA" id="ARBA00011080"/>
    </source>
</evidence>
<gene>
    <name evidence="15" type="ORF">J8273_3902</name>
</gene>
<dbReference type="Gene3D" id="3.30.1360.40">
    <property type="match status" value="1"/>
</dbReference>
<dbReference type="Pfam" id="PF00521">
    <property type="entry name" value="DNA_topoisoIV"/>
    <property type="match status" value="2"/>
</dbReference>
<dbReference type="GO" id="GO:0046872">
    <property type="term" value="F:metal ion binding"/>
    <property type="evidence" value="ECO:0007669"/>
    <property type="project" value="UniProtKB-KW"/>
</dbReference>
<dbReference type="InterPro" id="IPR013759">
    <property type="entry name" value="Topo_IIA_B_C"/>
</dbReference>
<dbReference type="PROSITE" id="PS52040">
    <property type="entry name" value="TOPO_IIA"/>
    <property type="match status" value="1"/>
</dbReference>
<keyword evidence="10 12" id="KW-0238">DNA-binding</keyword>
<dbReference type="InterPro" id="IPR050634">
    <property type="entry name" value="DNA_Topoisomerase_II"/>
</dbReference>
<protein>
    <recommendedName>
        <fullName evidence="4">DNA topoisomerase (ATP-hydrolyzing)</fullName>
        <ecNumber evidence="4">5.6.2.2</ecNumber>
    </recommendedName>
</protein>
<dbReference type="SUPFAM" id="SSF55874">
    <property type="entry name" value="ATPase domain of HSP90 chaperone/DNA topoisomerase II/histidine kinase"/>
    <property type="match status" value="1"/>
</dbReference>
<name>A0A8J6AUP6_9EUKA</name>
<dbReference type="Gene3D" id="1.10.268.10">
    <property type="entry name" value="Topoisomerase, domain 3"/>
    <property type="match status" value="1"/>
</dbReference>